<dbReference type="AlphaFoldDB" id="A0A1H7P8V3"/>
<keyword evidence="4" id="KW-0346">Stress response</keyword>
<reference evidence="5" key="1">
    <citation type="submission" date="2016-10" db="EMBL/GenBank/DDBJ databases">
        <authorList>
            <person name="Varghese N."/>
            <person name="Submissions S."/>
        </authorList>
    </citation>
    <scope>NUCLEOTIDE SEQUENCE [LARGE SCALE GENOMIC DNA]</scope>
    <source>
        <strain evidence="5">LMG 26416</strain>
    </source>
</reference>
<dbReference type="InterPro" id="IPR002068">
    <property type="entry name" value="A-crystallin/Hsp20_dom"/>
</dbReference>
<protein>
    <submittedName>
        <fullName evidence="4">Heat shock protein Hsp20</fullName>
    </submittedName>
</protein>
<evidence type="ECO:0000256" key="2">
    <source>
        <dbReference type="RuleBase" id="RU003616"/>
    </source>
</evidence>
<dbReference type="InterPro" id="IPR031107">
    <property type="entry name" value="Small_HSP"/>
</dbReference>
<name>A0A1H7P8V3_9BURK</name>
<evidence type="ECO:0000256" key="1">
    <source>
        <dbReference type="PROSITE-ProRule" id="PRU00285"/>
    </source>
</evidence>
<evidence type="ECO:0000313" key="5">
    <source>
        <dbReference type="Proteomes" id="UP000199120"/>
    </source>
</evidence>
<organism evidence="4 5">
    <name type="scientific">Paraburkholderia caballeronis</name>
    <dbReference type="NCBI Taxonomy" id="416943"/>
    <lineage>
        <taxon>Bacteria</taxon>
        <taxon>Pseudomonadati</taxon>
        <taxon>Pseudomonadota</taxon>
        <taxon>Betaproteobacteria</taxon>
        <taxon>Burkholderiales</taxon>
        <taxon>Burkholderiaceae</taxon>
        <taxon>Paraburkholderia</taxon>
    </lineage>
</organism>
<dbReference type="PANTHER" id="PTHR11527">
    <property type="entry name" value="HEAT-SHOCK PROTEIN 20 FAMILY MEMBER"/>
    <property type="match status" value="1"/>
</dbReference>
<sequence>MSNLTRYDPFSIDPVSDLFNGLFRPLRGGPGGAGGDENPLASIRIDVTENDGAYTVKAELPGVAKENIDVQIDGNVVSIRAKVERNEEKKEGERVLRRERYSGAFSRVFSLATDVDQAAATAQYNDGVLSLTLPKKAPAEQKRLTIG</sequence>
<comment type="similarity">
    <text evidence="1 2">Belongs to the small heat shock protein (HSP20) family.</text>
</comment>
<dbReference type="RefSeq" id="WP_090550996.1">
    <property type="nucleotide sequence ID" value="NZ_FNSR01000002.1"/>
</dbReference>
<dbReference type="OrthoDB" id="9808910at2"/>
<gene>
    <name evidence="4" type="ORF">SAMN05192542_106270</name>
</gene>
<dbReference type="SUPFAM" id="SSF49764">
    <property type="entry name" value="HSP20-like chaperones"/>
    <property type="match status" value="1"/>
</dbReference>
<accession>A0A1H7P8V3</accession>
<dbReference type="EMBL" id="FOAJ01000006">
    <property type="protein sequence ID" value="SEL31838.1"/>
    <property type="molecule type" value="Genomic_DNA"/>
</dbReference>
<dbReference type="PROSITE" id="PS01031">
    <property type="entry name" value="SHSP"/>
    <property type="match status" value="1"/>
</dbReference>
<dbReference type="Gene3D" id="2.60.40.790">
    <property type="match status" value="1"/>
</dbReference>
<proteinExistence type="inferred from homology"/>
<dbReference type="Proteomes" id="UP000199120">
    <property type="component" value="Unassembled WGS sequence"/>
</dbReference>
<dbReference type="InterPro" id="IPR008978">
    <property type="entry name" value="HSP20-like_chaperone"/>
</dbReference>
<dbReference type="STRING" id="416943.SAMN05445871_5402"/>
<evidence type="ECO:0000259" key="3">
    <source>
        <dbReference type="PROSITE" id="PS01031"/>
    </source>
</evidence>
<evidence type="ECO:0000313" key="4">
    <source>
        <dbReference type="EMBL" id="SEL31838.1"/>
    </source>
</evidence>
<dbReference type="Pfam" id="PF00011">
    <property type="entry name" value="HSP20"/>
    <property type="match status" value="1"/>
</dbReference>
<keyword evidence="5" id="KW-1185">Reference proteome</keyword>
<dbReference type="CDD" id="cd06464">
    <property type="entry name" value="ACD_sHsps-like"/>
    <property type="match status" value="1"/>
</dbReference>
<feature type="domain" description="SHSP" evidence="3">
    <location>
        <begin position="36"/>
        <end position="147"/>
    </location>
</feature>